<feature type="region of interest" description="Disordered" evidence="1">
    <location>
        <begin position="125"/>
        <end position="144"/>
    </location>
</feature>
<comment type="caution">
    <text evidence="2">The sequence shown here is derived from an EMBL/GenBank/DDBJ whole genome shotgun (WGS) entry which is preliminary data.</text>
</comment>
<name>A0ABP9ZFN5_9FUNG</name>
<dbReference type="EMBL" id="BAABUK010000058">
    <property type="protein sequence ID" value="GAA5817905.1"/>
    <property type="molecule type" value="Genomic_DNA"/>
</dbReference>
<feature type="non-terminal residue" evidence="2">
    <location>
        <position position="261"/>
    </location>
</feature>
<keyword evidence="3" id="KW-1185">Reference proteome</keyword>
<protein>
    <recommendedName>
        <fullName evidence="4">Protein kinase domain-containing protein</fullName>
    </recommendedName>
</protein>
<accession>A0ABP9ZFN5</accession>
<feature type="compositionally biased region" description="Low complexity" evidence="1">
    <location>
        <begin position="126"/>
        <end position="140"/>
    </location>
</feature>
<dbReference type="Gene3D" id="1.10.510.10">
    <property type="entry name" value="Transferase(Phosphotransferase) domain 1"/>
    <property type="match status" value="1"/>
</dbReference>
<evidence type="ECO:0008006" key="4">
    <source>
        <dbReference type="Google" id="ProtNLM"/>
    </source>
</evidence>
<evidence type="ECO:0000313" key="3">
    <source>
        <dbReference type="Proteomes" id="UP001473302"/>
    </source>
</evidence>
<reference evidence="2 3" key="1">
    <citation type="submission" date="2024-04" db="EMBL/GenBank/DDBJ databases">
        <title>genome sequences of Mucor flavus KT1a and Helicostylum pulchrum KT1b strains isolated from the surface of a dry-aged beef.</title>
        <authorList>
            <person name="Toyotome T."/>
            <person name="Hosono M."/>
            <person name="Torimaru M."/>
            <person name="Fukuda K."/>
            <person name="Mikami N."/>
        </authorList>
    </citation>
    <scope>NUCLEOTIDE SEQUENCE [LARGE SCALE GENOMIC DNA]</scope>
    <source>
        <strain evidence="2 3">KT1a</strain>
    </source>
</reference>
<organism evidence="2 3">
    <name type="scientific">Mucor flavus</name>
    <dbReference type="NCBI Taxonomy" id="439312"/>
    <lineage>
        <taxon>Eukaryota</taxon>
        <taxon>Fungi</taxon>
        <taxon>Fungi incertae sedis</taxon>
        <taxon>Mucoromycota</taxon>
        <taxon>Mucoromycotina</taxon>
        <taxon>Mucoromycetes</taxon>
        <taxon>Mucorales</taxon>
        <taxon>Mucorineae</taxon>
        <taxon>Mucoraceae</taxon>
        <taxon>Mucor</taxon>
    </lineage>
</organism>
<dbReference type="SUPFAM" id="SSF56112">
    <property type="entry name" value="Protein kinase-like (PK-like)"/>
    <property type="match status" value="1"/>
</dbReference>
<sequence>MSNSGSTGSYTDSTGFSILGDTLQIPNYHFKAAPVPSLAHGENVDIVSGYRISNKKPVVAKVSPNSLRLEREYYIMKRLFQLGDGSSFLVRPLEYIVLPSGLTVVIYTDEGQNYLDPKRLSEDSTKYSSFSDKGSSMSGSEYDDTKTMKRQLQYHNRQVENNHNNSNNNTSDYYYHPATPGLPTVGPKFDLSTFLRFAIKCTDCLEFIHRNNVVHGEVRLSAFQWSGEDSARVKMWNFGSGTKTLETYLTSEGWRKTANNK</sequence>
<evidence type="ECO:0000256" key="1">
    <source>
        <dbReference type="SAM" id="MobiDB-lite"/>
    </source>
</evidence>
<evidence type="ECO:0000313" key="2">
    <source>
        <dbReference type="EMBL" id="GAA5817905.1"/>
    </source>
</evidence>
<proteinExistence type="predicted"/>
<dbReference type="Proteomes" id="UP001473302">
    <property type="component" value="Unassembled WGS sequence"/>
</dbReference>
<dbReference type="InterPro" id="IPR011009">
    <property type="entry name" value="Kinase-like_dom_sf"/>
</dbReference>
<gene>
    <name evidence="2" type="ORF">MFLAVUS_011484</name>
</gene>